<feature type="compositionally biased region" description="Low complexity" evidence="1">
    <location>
        <begin position="181"/>
        <end position="191"/>
    </location>
</feature>
<dbReference type="AlphaFoldDB" id="A0AAU2H546"/>
<reference evidence="2" key="1">
    <citation type="submission" date="2022-10" db="EMBL/GenBank/DDBJ databases">
        <title>The complete genomes of actinobacterial strains from the NBC collection.</title>
        <authorList>
            <person name="Joergensen T.S."/>
            <person name="Alvarez Arevalo M."/>
            <person name="Sterndorff E.B."/>
            <person name="Faurdal D."/>
            <person name="Vuksanovic O."/>
            <person name="Mourched A.-S."/>
            <person name="Charusanti P."/>
            <person name="Shaw S."/>
            <person name="Blin K."/>
            <person name="Weber T."/>
        </authorList>
    </citation>
    <scope>NUCLEOTIDE SEQUENCE</scope>
    <source>
        <strain evidence="2">NBC_00060</strain>
    </source>
</reference>
<sequence length="278" mass="29309">MEAAIAILALTFVAFVVLGVYLTVKAVGAAKRGVERTVTQARKAVEDTTLRAKSMGQVGVAGELAQLRLSLRTSMRATQDSLHARVEQDESLKESLSLFERLSGHGHELDDELKRLEREPDKRRVGERMPELRERTERITHAADSLRWAARDRAQQFADDDLAALSAEIEVESGALRDWATKGPTTGAPTGVPGGIPGSAPAAPATGSSAPVAGGEARASWPEASGEQGSAQSWPQSQSATVVDAAAGTAADAPQAIGAAKPAPVYPWQKTAKPETTN</sequence>
<evidence type="ECO:0000313" key="2">
    <source>
        <dbReference type="EMBL" id="WTU42467.1"/>
    </source>
</evidence>
<feature type="compositionally biased region" description="Low complexity" evidence="1">
    <location>
        <begin position="240"/>
        <end position="263"/>
    </location>
</feature>
<accession>A0AAU2H546</accession>
<dbReference type="EMBL" id="CP108253">
    <property type="protein sequence ID" value="WTU42467.1"/>
    <property type="molecule type" value="Genomic_DNA"/>
</dbReference>
<name>A0AAU2H546_9ACTN</name>
<organism evidence="2">
    <name type="scientific">Streptomyces sp. NBC_00060</name>
    <dbReference type="NCBI Taxonomy" id="2975636"/>
    <lineage>
        <taxon>Bacteria</taxon>
        <taxon>Bacillati</taxon>
        <taxon>Actinomycetota</taxon>
        <taxon>Actinomycetes</taxon>
        <taxon>Kitasatosporales</taxon>
        <taxon>Streptomycetaceae</taxon>
        <taxon>Streptomyces</taxon>
    </lineage>
</organism>
<feature type="compositionally biased region" description="Low complexity" evidence="1">
    <location>
        <begin position="198"/>
        <end position="215"/>
    </location>
</feature>
<gene>
    <name evidence="2" type="ORF">OHV25_24305</name>
</gene>
<feature type="region of interest" description="Disordered" evidence="1">
    <location>
        <begin position="176"/>
        <end position="278"/>
    </location>
</feature>
<protein>
    <recommendedName>
        <fullName evidence="3">Secreted protein</fullName>
    </recommendedName>
</protein>
<evidence type="ECO:0008006" key="3">
    <source>
        <dbReference type="Google" id="ProtNLM"/>
    </source>
</evidence>
<feature type="compositionally biased region" description="Polar residues" evidence="1">
    <location>
        <begin position="227"/>
        <end position="239"/>
    </location>
</feature>
<evidence type="ECO:0000256" key="1">
    <source>
        <dbReference type="SAM" id="MobiDB-lite"/>
    </source>
</evidence>
<proteinExistence type="predicted"/>